<sequence length="91" mass="10047">MKIGDLENLQEININKLSSVEGGMIAIADKPIADQIHIGDIRINPDYKRPIYPYCPPPPPPPCYPGYPRPLPEKDTKAISISALKICPVIL</sequence>
<dbReference type="EMBL" id="CP017599">
    <property type="protein sequence ID" value="AOX03850.1"/>
    <property type="molecule type" value="Genomic_DNA"/>
</dbReference>
<evidence type="ECO:0000313" key="1">
    <source>
        <dbReference type="EMBL" id="AOX03850.1"/>
    </source>
</evidence>
<name>A0A1D8U1T1_9CYAN</name>
<gene>
    <name evidence="1" type="ORF">BJP34_34400</name>
</gene>
<dbReference type="AlphaFoldDB" id="A0A1D8U1T1"/>
<dbReference type="RefSeq" id="WP_070396216.1">
    <property type="nucleotide sequence ID" value="NZ_CP017599.1"/>
</dbReference>
<dbReference type="Proteomes" id="UP000177870">
    <property type="component" value="Chromosome"/>
</dbReference>
<reference evidence="2" key="1">
    <citation type="submission" date="2016-10" db="EMBL/GenBank/DDBJ databases">
        <title>Comparative genomics uncovers the prolific and rare metabolic potential of the cyanobacterial genus Moorea.</title>
        <authorList>
            <person name="Leao T."/>
            <person name="Castelao G."/>
            <person name="Korobeynikov A."/>
            <person name="Monroe E.A."/>
            <person name="Podell S."/>
            <person name="Glukhov E."/>
            <person name="Allen E."/>
            <person name="Gerwick W.H."/>
            <person name="Gerwick L."/>
        </authorList>
    </citation>
    <scope>NUCLEOTIDE SEQUENCE [LARGE SCALE GENOMIC DNA]</scope>
    <source>
        <strain evidence="2">PAL-8-15-08-1</strain>
    </source>
</reference>
<evidence type="ECO:0000313" key="2">
    <source>
        <dbReference type="Proteomes" id="UP000177870"/>
    </source>
</evidence>
<organism evidence="1 2">
    <name type="scientific">Moorena producens PAL-8-15-08-1</name>
    <dbReference type="NCBI Taxonomy" id="1458985"/>
    <lineage>
        <taxon>Bacteria</taxon>
        <taxon>Bacillati</taxon>
        <taxon>Cyanobacteriota</taxon>
        <taxon>Cyanophyceae</taxon>
        <taxon>Coleofasciculales</taxon>
        <taxon>Coleofasciculaceae</taxon>
        <taxon>Moorena</taxon>
    </lineage>
</organism>
<proteinExistence type="predicted"/>
<dbReference type="KEGG" id="mpro:BJP34_34400"/>
<accession>A0A1D8U1T1</accession>
<protein>
    <submittedName>
        <fullName evidence="1">Uncharacterized protein</fullName>
    </submittedName>
</protein>